<feature type="transmembrane region" description="Helical" evidence="1">
    <location>
        <begin position="136"/>
        <end position="156"/>
    </location>
</feature>
<reference evidence="2 3" key="1">
    <citation type="submission" date="2019-09" db="EMBL/GenBank/DDBJ databases">
        <title>YIM 132180 draft genome.</title>
        <authorList>
            <person name="Zhang K."/>
        </authorList>
    </citation>
    <scope>NUCLEOTIDE SEQUENCE [LARGE SCALE GENOMIC DNA]</scope>
    <source>
        <strain evidence="2 3">YIM 132180</strain>
    </source>
</reference>
<accession>A0A7V7PKA2</accession>
<dbReference type="Pfam" id="PF15461">
    <property type="entry name" value="BCD"/>
    <property type="match status" value="1"/>
</dbReference>
<comment type="caution">
    <text evidence="1">Lacks conserved residue(s) required for the propagation of feature annotation.</text>
</comment>
<dbReference type="GO" id="GO:0010436">
    <property type="term" value="F:carotenoid dioxygenase activity"/>
    <property type="evidence" value="ECO:0007669"/>
    <property type="project" value="UniProtKB-UniRule"/>
</dbReference>
<dbReference type="NCBIfam" id="TIGR03753">
    <property type="entry name" value="blh_monoox"/>
    <property type="match status" value="1"/>
</dbReference>
<feature type="transmembrane region" description="Helical" evidence="1">
    <location>
        <begin position="218"/>
        <end position="240"/>
    </location>
</feature>
<dbReference type="EMBL" id="VZDO01000025">
    <property type="protein sequence ID" value="KAB0676172.1"/>
    <property type="molecule type" value="Genomic_DNA"/>
</dbReference>
<dbReference type="RefSeq" id="WP_150973570.1">
    <property type="nucleotide sequence ID" value="NZ_VZDO01000025.1"/>
</dbReference>
<dbReference type="GO" id="GO:0005886">
    <property type="term" value="C:plasma membrane"/>
    <property type="evidence" value="ECO:0007669"/>
    <property type="project" value="UniProtKB-SubCell"/>
</dbReference>
<feature type="transmembrane region" description="Helical" evidence="1">
    <location>
        <begin position="268"/>
        <end position="286"/>
    </location>
</feature>
<feature type="transmembrane region" description="Helical" evidence="1">
    <location>
        <begin position="53"/>
        <end position="70"/>
    </location>
</feature>
<dbReference type="AlphaFoldDB" id="A0A7V7PKA2"/>
<keyword evidence="1" id="KW-1133">Transmembrane helix</keyword>
<keyword evidence="1" id="KW-0223">Dioxygenase</keyword>
<protein>
    <recommendedName>
        <fullName evidence="1">Probable beta-carotene 15,15'-dioxygenase</fullName>
        <ecNumber evidence="1">1.13.11.63</ecNumber>
    </recommendedName>
</protein>
<keyword evidence="1" id="KW-0560">Oxidoreductase</keyword>
<keyword evidence="1" id="KW-0812">Transmembrane</keyword>
<proteinExistence type="inferred from homology"/>
<sequence length="338" mass="36590">MSISEREQVEQARSVRPHDLQDLRDGHALLASLVFLAVCVAVGLTGLPSRETQLVLLVPAVAVGLPHGALDGRDGKRLFAPRYGRLWFVPFLGCYAALFTATLLLWWLAPFLALSGFLLISLVHFGQCDRDPASRFPRLSIFAHGGIPIVLPALAFPNEVAQLFAWLVGERDAATILALLTGPVAVTWVAALCVECVQALLEPQGARLGEARRTFSATAALVLLFATVPPLLAFAFYFALFHAPRALLEATEGEAPDPRAAIGRELKAAMPLSIAAMAIGVALFVFQQADDWTPAVLRSVFLLLSALTVPHMWLEYRLNAQRAASLCTSNLVRRQPGN</sequence>
<comment type="caution">
    <text evidence="2">The sequence shown here is derived from an EMBL/GenBank/DDBJ whole genome shotgun (WGS) entry which is preliminary data.</text>
</comment>
<dbReference type="GO" id="GO:0016121">
    <property type="term" value="P:carotene catabolic process"/>
    <property type="evidence" value="ECO:0007669"/>
    <property type="project" value="UniProtKB-UniRule"/>
</dbReference>
<feature type="transmembrane region" description="Helical" evidence="1">
    <location>
        <begin position="176"/>
        <end position="197"/>
    </location>
</feature>
<dbReference type="InterPro" id="IPR022270">
    <property type="entry name" value="Blh_diox"/>
</dbReference>
<name>A0A7V7PKA2_9HYPH</name>
<dbReference type="GO" id="GO:0005506">
    <property type="term" value="F:iron ion binding"/>
    <property type="evidence" value="ECO:0007669"/>
    <property type="project" value="UniProtKB-UniRule"/>
</dbReference>
<evidence type="ECO:0000313" key="3">
    <source>
        <dbReference type="Proteomes" id="UP000432089"/>
    </source>
</evidence>
<evidence type="ECO:0000313" key="2">
    <source>
        <dbReference type="EMBL" id="KAB0676172.1"/>
    </source>
</evidence>
<comment type="catalytic activity">
    <reaction evidence="1">
        <text>all-trans-beta-carotene + O2 = 2 all-trans-retinal</text>
        <dbReference type="Rhea" id="RHEA:32887"/>
        <dbReference type="ChEBI" id="CHEBI:15379"/>
        <dbReference type="ChEBI" id="CHEBI:17579"/>
        <dbReference type="ChEBI" id="CHEBI:17898"/>
        <dbReference type="EC" id="1.13.11.63"/>
    </reaction>
</comment>
<organism evidence="2 3">
    <name type="scientific">Plantimonas leprariae</name>
    <dbReference type="NCBI Taxonomy" id="2615207"/>
    <lineage>
        <taxon>Bacteria</taxon>
        <taxon>Pseudomonadati</taxon>
        <taxon>Pseudomonadota</taxon>
        <taxon>Alphaproteobacteria</taxon>
        <taxon>Hyphomicrobiales</taxon>
        <taxon>Aurantimonadaceae</taxon>
        <taxon>Plantimonas</taxon>
    </lineage>
</organism>
<dbReference type="GO" id="GO:0003834">
    <property type="term" value="F:beta-carotene 15,15'-dioxygenase activity"/>
    <property type="evidence" value="ECO:0007669"/>
    <property type="project" value="UniProtKB-EC"/>
</dbReference>
<dbReference type="EC" id="1.13.11.63" evidence="1"/>
<feature type="transmembrane region" description="Helical" evidence="1">
    <location>
        <begin position="28"/>
        <end position="47"/>
    </location>
</feature>
<keyword evidence="1" id="KW-0472">Membrane</keyword>
<feature type="transmembrane region" description="Helical" evidence="1">
    <location>
        <begin position="82"/>
        <end position="98"/>
    </location>
</feature>
<comment type="subcellular location">
    <subcellularLocation>
        <location evidence="1">Cell membrane</location>
        <topology evidence="1">Multi-pass membrane protein</topology>
    </subcellularLocation>
</comment>
<feature type="transmembrane region" description="Helical" evidence="1">
    <location>
        <begin position="104"/>
        <end position="124"/>
    </location>
</feature>
<dbReference type="Proteomes" id="UP000432089">
    <property type="component" value="Unassembled WGS sequence"/>
</dbReference>
<keyword evidence="1" id="KW-0479">Metal-binding</keyword>
<evidence type="ECO:0000256" key="1">
    <source>
        <dbReference type="HAMAP-Rule" id="MF_02093"/>
    </source>
</evidence>
<keyword evidence="1" id="KW-0408">Iron</keyword>
<gene>
    <name evidence="2" type="ORF">F6X38_21740</name>
</gene>
<keyword evidence="3" id="KW-1185">Reference proteome</keyword>
<dbReference type="HAMAP" id="MF_02093">
    <property type="entry name" value="Beta_carotene_diox"/>
    <property type="match status" value="1"/>
</dbReference>
<comment type="similarity">
    <text evidence="1">Belongs to the Brp/Blh beta-carotene diooxygenase family.</text>
</comment>
<comment type="function">
    <text evidence="1">Catalyzes the cleavage of beta-carotene at its central double bond (15,15') to yield two molecules of all-trans-retinal.</text>
</comment>
<keyword evidence="1" id="KW-1003">Cell membrane</keyword>
<feature type="transmembrane region" description="Helical" evidence="1">
    <location>
        <begin position="295"/>
        <end position="314"/>
    </location>
</feature>
<comment type="cofactor">
    <cofactor evidence="1">
        <name>Fe(2+)</name>
        <dbReference type="ChEBI" id="CHEBI:29033"/>
    </cofactor>
</comment>